<sequence>MKIAIVGAGIAGLACAHTLERLLREANAAHHQVTLFEGGSHFGGHSNTVDVTLPGPHGPVTHGVDTGFLVFNERTYPGLVALFETLDVPVARSDMSFAVSLPHLDLEWSGSHLGTVFAQRRNLWRGRFLAMLGDIVRFNRLTTRLALDQQDSLITETVGEFLERHRFGEAFRTWYFLPMAACIWSCSTRQMLDFPIGTMVRFCHNHGLLQISDRPQWMTVQGGSREYVRRMLAQVRDARLLKVHGVRRAMTPASVQGVAPAGITVHTDAGTEAFDIVVMACHSDQALTVLQDATPEERAVLGAIRYQPNRAVLHTDATLLPARRKVWSAWNYTGRPAADEHGRLDVCVHYLLNRLQPLPAAWAERPVIVSLNPVSPPAERQIVGQFDYAHPVFDRAAIAAQEHLPRMQGRHATWFCGAWTAYGFHEDGFQSGCTAAHEIVQRLSGLNALQGVA</sequence>
<keyword evidence="2" id="KW-1185">Reference proteome</keyword>
<evidence type="ECO:0000313" key="2">
    <source>
        <dbReference type="Proteomes" id="UP000004277"/>
    </source>
</evidence>
<dbReference type="EMBL" id="AKCV02000015">
    <property type="protein sequence ID" value="TMS58418.1"/>
    <property type="molecule type" value="Genomic_DNA"/>
</dbReference>
<accession>A0ACD3SR20</accession>
<reference evidence="1" key="1">
    <citation type="submission" date="2019-05" db="EMBL/GenBank/DDBJ databases">
        <title>Revised genome assembly of Burkholderiaceae (previously Ralstonia) sp. PBA.</title>
        <authorList>
            <person name="Gan H.M."/>
        </authorList>
    </citation>
    <scope>NUCLEOTIDE SEQUENCE</scope>
    <source>
        <strain evidence="1">PBA</strain>
    </source>
</reference>
<gene>
    <name evidence="1" type="ORF">MW7_006685</name>
</gene>
<name>A0ACD3SR20_9BURK</name>
<protein>
    <submittedName>
        <fullName evidence="1">NAD/FAD-binding protein</fullName>
    </submittedName>
</protein>
<organism evidence="1 2">
    <name type="scientific">Imbroritus primus</name>
    <dbReference type="NCBI Taxonomy" id="3058603"/>
    <lineage>
        <taxon>Bacteria</taxon>
        <taxon>Pseudomonadati</taxon>
        <taxon>Pseudomonadota</taxon>
        <taxon>Betaproteobacteria</taxon>
        <taxon>Burkholderiales</taxon>
        <taxon>Burkholderiaceae</taxon>
        <taxon>Imbroritus</taxon>
    </lineage>
</organism>
<dbReference type="Proteomes" id="UP000004277">
    <property type="component" value="Unassembled WGS sequence"/>
</dbReference>
<proteinExistence type="predicted"/>
<comment type="caution">
    <text evidence="1">The sequence shown here is derived from an EMBL/GenBank/DDBJ whole genome shotgun (WGS) entry which is preliminary data.</text>
</comment>
<evidence type="ECO:0000313" key="1">
    <source>
        <dbReference type="EMBL" id="TMS58418.1"/>
    </source>
</evidence>